<feature type="transmembrane region" description="Helical" evidence="12">
    <location>
        <begin position="79"/>
        <end position="97"/>
    </location>
</feature>
<evidence type="ECO:0000256" key="7">
    <source>
        <dbReference type="ARBA" id="ARBA00023002"/>
    </source>
</evidence>
<feature type="transmembrane region" description="Helical" evidence="12">
    <location>
        <begin position="51"/>
        <end position="67"/>
    </location>
</feature>
<keyword evidence="8 12" id="KW-0472">Membrane</keyword>
<evidence type="ECO:0000256" key="6">
    <source>
        <dbReference type="ARBA" id="ARBA00022989"/>
    </source>
</evidence>
<keyword evidence="5" id="KW-0249">Electron transport</keyword>
<evidence type="ECO:0000256" key="4">
    <source>
        <dbReference type="ARBA" id="ARBA00022692"/>
    </source>
</evidence>
<gene>
    <name evidence="13" type="ORF">A2704_02710</name>
</gene>
<dbReference type="InterPro" id="IPR003752">
    <property type="entry name" value="DiS_bond_form_DsbB/BdbC"/>
</dbReference>
<evidence type="ECO:0000256" key="8">
    <source>
        <dbReference type="ARBA" id="ARBA00023136"/>
    </source>
</evidence>
<comment type="caution">
    <text evidence="13">The sequence shown here is derived from an EMBL/GenBank/DDBJ whole genome shotgun (WGS) entry which is preliminary data.</text>
</comment>
<evidence type="ECO:0000313" key="13">
    <source>
        <dbReference type="EMBL" id="OGG49835.1"/>
    </source>
</evidence>
<dbReference type="AlphaFoldDB" id="A0A1F6CL21"/>
<reference evidence="13 14" key="1">
    <citation type="journal article" date="2016" name="Nat. Commun.">
        <title>Thousands of microbial genomes shed light on interconnected biogeochemical processes in an aquifer system.</title>
        <authorList>
            <person name="Anantharaman K."/>
            <person name="Brown C.T."/>
            <person name="Hug L.A."/>
            <person name="Sharon I."/>
            <person name="Castelle C.J."/>
            <person name="Probst A.J."/>
            <person name="Thomas B.C."/>
            <person name="Singh A."/>
            <person name="Wilkins M.J."/>
            <person name="Karaoz U."/>
            <person name="Brodie E.L."/>
            <person name="Williams K.H."/>
            <person name="Hubbard S.S."/>
            <person name="Banfield J.F."/>
        </authorList>
    </citation>
    <scope>NUCLEOTIDE SEQUENCE [LARGE SCALE GENOMIC DNA]</scope>
</reference>
<evidence type="ECO:0000256" key="5">
    <source>
        <dbReference type="ARBA" id="ARBA00022982"/>
    </source>
</evidence>
<keyword evidence="7" id="KW-0560">Oxidoreductase</keyword>
<keyword evidence="10" id="KW-0143">Chaperone</keyword>
<dbReference type="PANTHER" id="PTHR43469">
    <property type="entry name" value="DISULFIDE FORMATION PROTEIN-RELATED"/>
    <property type="match status" value="1"/>
</dbReference>
<dbReference type="SUPFAM" id="SSF158442">
    <property type="entry name" value="DsbB-like"/>
    <property type="match status" value="1"/>
</dbReference>
<keyword evidence="11" id="KW-0676">Redox-active center</keyword>
<feature type="non-terminal residue" evidence="13">
    <location>
        <position position="158"/>
    </location>
</feature>
<evidence type="ECO:0000256" key="3">
    <source>
        <dbReference type="ARBA" id="ARBA00022448"/>
    </source>
</evidence>
<keyword evidence="3" id="KW-0813">Transport</keyword>
<protein>
    <recommendedName>
        <fullName evidence="15">Disulfide bond formation protein B</fullName>
    </recommendedName>
</protein>
<evidence type="ECO:0000313" key="14">
    <source>
        <dbReference type="Proteomes" id="UP000176445"/>
    </source>
</evidence>
<dbReference type="Gene3D" id="1.20.1550.10">
    <property type="entry name" value="DsbB-like"/>
    <property type="match status" value="1"/>
</dbReference>
<evidence type="ECO:0000256" key="12">
    <source>
        <dbReference type="SAM" id="Phobius"/>
    </source>
</evidence>
<evidence type="ECO:0008006" key="15">
    <source>
        <dbReference type="Google" id="ProtNLM"/>
    </source>
</evidence>
<comment type="subcellular location">
    <subcellularLocation>
        <location evidence="1">Membrane</location>
        <topology evidence="1">Multi-pass membrane protein</topology>
    </subcellularLocation>
</comment>
<evidence type="ECO:0000256" key="10">
    <source>
        <dbReference type="ARBA" id="ARBA00023186"/>
    </source>
</evidence>
<keyword evidence="9" id="KW-1015">Disulfide bond</keyword>
<dbReference type="GO" id="GO:0015035">
    <property type="term" value="F:protein-disulfide reductase activity"/>
    <property type="evidence" value="ECO:0007669"/>
    <property type="project" value="InterPro"/>
</dbReference>
<keyword evidence="6 12" id="KW-1133">Transmembrane helix</keyword>
<dbReference type="GO" id="GO:0016020">
    <property type="term" value="C:membrane"/>
    <property type="evidence" value="ECO:0007669"/>
    <property type="project" value="UniProtKB-SubCell"/>
</dbReference>
<accession>A0A1F6CL21</accession>
<feature type="transmembrane region" description="Helical" evidence="12">
    <location>
        <begin position="104"/>
        <end position="123"/>
    </location>
</feature>
<dbReference type="EMBL" id="MFKW01000063">
    <property type="protein sequence ID" value="OGG49835.1"/>
    <property type="molecule type" value="Genomic_DNA"/>
</dbReference>
<sequence>MSTETLNYSLALGTLAMQLGGAMLLAIYFLRSRYAFLREISESVVQWGMPLAFFLAALGSGLTLYYSEVLGFLPCPLCWWQRAFLYPQVVLFAVALWKRDVRIADYSIALSVIGAGIALYQHALQMVPAGVLPCPAVTEGISCAQRIIFEFNYITFPL</sequence>
<organism evidence="13 14">
    <name type="scientific">Candidatus Kaiserbacteria bacterium RIFCSPHIGHO2_01_FULL_54_36b</name>
    <dbReference type="NCBI Taxonomy" id="1798483"/>
    <lineage>
        <taxon>Bacteria</taxon>
        <taxon>Candidatus Kaiseribacteriota</taxon>
    </lineage>
</organism>
<dbReference type="PANTHER" id="PTHR43469:SF1">
    <property type="entry name" value="SPBETA PROPHAGE-DERIVED DISULFIDE BOND FORMATION PROTEIN B"/>
    <property type="match status" value="1"/>
</dbReference>
<keyword evidence="4 12" id="KW-0812">Transmembrane</keyword>
<dbReference type="GO" id="GO:0006457">
    <property type="term" value="P:protein folding"/>
    <property type="evidence" value="ECO:0007669"/>
    <property type="project" value="InterPro"/>
</dbReference>
<proteinExistence type="inferred from homology"/>
<dbReference type="Proteomes" id="UP000176445">
    <property type="component" value="Unassembled WGS sequence"/>
</dbReference>
<evidence type="ECO:0000256" key="11">
    <source>
        <dbReference type="ARBA" id="ARBA00023284"/>
    </source>
</evidence>
<feature type="transmembrane region" description="Helical" evidence="12">
    <location>
        <begin position="6"/>
        <end position="30"/>
    </location>
</feature>
<dbReference type="InterPro" id="IPR012187">
    <property type="entry name" value="Disulphide_bond_form_BdbC"/>
</dbReference>
<dbReference type="InterPro" id="IPR023380">
    <property type="entry name" value="DsbB-like_sf"/>
</dbReference>
<dbReference type="Pfam" id="PF02600">
    <property type="entry name" value="DsbB"/>
    <property type="match status" value="1"/>
</dbReference>
<name>A0A1F6CL21_9BACT</name>
<evidence type="ECO:0000256" key="2">
    <source>
        <dbReference type="ARBA" id="ARBA00007602"/>
    </source>
</evidence>
<comment type="similarity">
    <text evidence="2">Belongs to the DsbB family. BdbC subfamily.</text>
</comment>
<evidence type="ECO:0000256" key="9">
    <source>
        <dbReference type="ARBA" id="ARBA00023157"/>
    </source>
</evidence>
<evidence type="ECO:0000256" key="1">
    <source>
        <dbReference type="ARBA" id="ARBA00004141"/>
    </source>
</evidence>